<protein>
    <submittedName>
        <fullName evidence="3">Uncharacterized protein</fullName>
    </submittedName>
</protein>
<proteinExistence type="predicted"/>
<keyword evidence="4" id="KW-1185">Reference proteome</keyword>
<dbReference type="EMBL" id="CAXITT010000068">
    <property type="protein sequence ID" value="CAL1530355.1"/>
    <property type="molecule type" value="Genomic_DNA"/>
</dbReference>
<feature type="compositionally biased region" description="Polar residues" evidence="1">
    <location>
        <begin position="269"/>
        <end position="280"/>
    </location>
</feature>
<evidence type="ECO:0000256" key="1">
    <source>
        <dbReference type="SAM" id="MobiDB-lite"/>
    </source>
</evidence>
<feature type="region of interest" description="Disordered" evidence="1">
    <location>
        <begin position="256"/>
        <end position="341"/>
    </location>
</feature>
<evidence type="ECO:0000256" key="2">
    <source>
        <dbReference type="SAM" id="Phobius"/>
    </source>
</evidence>
<evidence type="ECO:0000313" key="4">
    <source>
        <dbReference type="Proteomes" id="UP001497497"/>
    </source>
</evidence>
<feature type="region of interest" description="Disordered" evidence="1">
    <location>
        <begin position="92"/>
        <end position="159"/>
    </location>
</feature>
<dbReference type="Proteomes" id="UP001497497">
    <property type="component" value="Unassembled WGS sequence"/>
</dbReference>
<organism evidence="3 4">
    <name type="scientific">Lymnaea stagnalis</name>
    <name type="common">Great pond snail</name>
    <name type="synonym">Helix stagnalis</name>
    <dbReference type="NCBI Taxonomy" id="6523"/>
    <lineage>
        <taxon>Eukaryota</taxon>
        <taxon>Metazoa</taxon>
        <taxon>Spiralia</taxon>
        <taxon>Lophotrochozoa</taxon>
        <taxon>Mollusca</taxon>
        <taxon>Gastropoda</taxon>
        <taxon>Heterobranchia</taxon>
        <taxon>Euthyneura</taxon>
        <taxon>Panpulmonata</taxon>
        <taxon>Hygrophila</taxon>
        <taxon>Lymnaeoidea</taxon>
        <taxon>Lymnaeidae</taxon>
        <taxon>Lymnaea</taxon>
    </lineage>
</organism>
<gene>
    <name evidence="3" type="ORF">GSLYS_00004488001</name>
</gene>
<accession>A0AAV2HAU7</accession>
<feature type="transmembrane region" description="Helical" evidence="2">
    <location>
        <begin position="412"/>
        <end position="431"/>
    </location>
</feature>
<keyword evidence="2" id="KW-0472">Membrane</keyword>
<feature type="compositionally biased region" description="Polar residues" evidence="1">
    <location>
        <begin position="305"/>
        <end position="341"/>
    </location>
</feature>
<dbReference type="AlphaFoldDB" id="A0AAV2HAU7"/>
<reference evidence="3 4" key="1">
    <citation type="submission" date="2024-04" db="EMBL/GenBank/DDBJ databases">
        <authorList>
            <consortium name="Genoscope - CEA"/>
            <person name="William W."/>
        </authorList>
    </citation>
    <scope>NUCLEOTIDE SEQUENCE [LARGE SCALE GENOMIC DNA]</scope>
</reference>
<comment type="caution">
    <text evidence="3">The sequence shown here is derived from an EMBL/GenBank/DDBJ whole genome shotgun (WGS) entry which is preliminary data.</text>
</comment>
<keyword evidence="2" id="KW-0812">Transmembrane</keyword>
<feature type="compositionally biased region" description="Polar residues" evidence="1">
    <location>
        <begin position="106"/>
        <end position="117"/>
    </location>
</feature>
<keyword evidence="2" id="KW-1133">Transmembrane helix</keyword>
<feature type="compositionally biased region" description="Polar residues" evidence="1">
    <location>
        <begin position="126"/>
        <end position="159"/>
    </location>
</feature>
<evidence type="ECO:0000313" key="3">
    <source>
        <dbReference type="EMBL" id="CAL1530355.1"/>
    </source>
</evidence>
<sequence length="466" mass="51542">MDRWLWEETKKEATELQLISNPPYVNMSEGDCIGLFISSSENEARNQKCNTEAPFICKEMYKTRFPTDFMVNEEEKTALRPEYITNENDMTELPQKFGYPPETPEKSTSPNHGNHSIESNERTKITVPTSFPSETAEKSTLPNHGNHSIESNETAKITLPTSYPPDKAEKLTLPNHGNYSIESIETAKVTVPTNSKGVSDTTQASVHQAAIGDGSSTAVTYAYSNINKIPGLSPYQTKETSRTHLVAFLTTPDKENLDFKKTSSDPESDQYNRLSGSGATSEHLINGKQQGSSTFRPELSEKFSKNTSSELHDANSLSETSHTHSVLSARTASHNPDTSSRKSFLYTTLTTASLETTDEPLSQISNTGVKLLPTFDQSQGEQPTTRSNENTHTSVTILFTPGTDFPEVSMDVLLLVVFIAVSVAILIFLCCQCKYTMVILRLLTKDQSNKGEVVKREDRPSSNVGR</sequence>
<name>A0AAV2HAU7_LYMST</name>